<proteinExistence type="predicted"/>
<protein>
    <submittedName>
        <fullName evidence="1">Uncharacterized protein</fullName>
    </submittedName>
</protein>
<evidence type="ECO:0000313" key="2">
    <source>
        <dbReference type="Proteomes" id="UP000054843"/>
    </source>
</evidence>
<accession>A0A0V1MTV8</accession>
<keyword evidence="2" id="KW-1185">Reference proteome</keyword>
<sequence length="66" mass="7526">MSLSDIDMLEIQYPNVSSLYLQSSIFDVPVAQWIARRASNSKAVGSIPTRDGFFESIFKHLYKNEI</sequence>
<dbReference type="AntiFam" id="ANF00010">
    <property type="entry name" value="tRNA translation"/>
</dbReference>
<reference evidence="1 2" key="1">
    <citation type="submission" date="2015-01" db="EMBL/GenBank/DDBJ databases">
        <title>Evolution of Trichinella species and genotypes.</title>
        <authorList>
            <person name="Korhonen P.K."/>
            <person name="Edoardo P."/>
            <person name="Giuseppe L.R."/>
            <person name="Gasser R.B."/>
        </authorList>
    </citation>
    <scope>NUCLEOTIDE SEQUENCE [LARGE SCALE GENOMIC DNA]</scope>
    <source>
        <strain evidence="1">ISS1980</strain>
    </source>
</reference>
<comment type="caution">
    <text evidence="1">The sequence shown here is derived from an EMBL/GenBank/DDBJ whole genome shotgun (WGS) entry which is preliminary data.</text>
</comment>
<evidence type="ECO:0000313" key="1">
    <source>
        <dbReference type="EMBL" id="KRZ75224.1"/>
    </source>
</evidence>
<dbReference type="Proteomes" id="UP000054843">
    <property type="component" value="Unassembled WGS sequence"/>
</dbReference>
<dbReference type="EMBL" id="JYDO01000041">
    <property type="protein sequence ID" value="KRZ75224.1"/>
    <property type="molecule type" value="Genomic_DNA"/>
</dbReference>
<organism evidence="1 2">
    <name type="scientific">Trichinella papuae</name>
    <dbReference type="NCBI Taxonomy" id="268474"/>
    <lineage>
        <taxon>Eukaryota</taxon>
        <taxon>Metazoa</taxon>
        <taxon>Ecdysozoa</taxon>
        <taxon>Nematoda</taxon>
        <taxon>Enoplea</taxon>
        <taxon>Dorylaimia</taxon>
        <taxon>Trichinellida</taxon>
        <taxon>Trichinellidae</taxon>
        <taxon>Trichinella</taxon>
    </lineage>
</organism>
<name>A0A0V1MTV8_9BILA</name>
<dbReference type="AlphaFoldDB" id="A0A0V1MTV8"/>
<gene>
    <name evidence="1" type="ORF">T10_6445</name>
</gene>